<dbReference type="GO" id="GO:0006897">
    <property type="term" value="P:endocytosis"/>
    <property type="evidence" value="ECO:0007669"/>
    <property type="project" value="UniProtKB-KW"/>
</dbReference>
<evidence type="ECO:0008006" key="10">
    <source>
        <dbReference type="Google" id="ProtNLM"/>
    </source>
</evidence>
<dbReference type="InterPro" id="IPR028565">
    <property type="entry name" value="MHD"/>
</dbReference>
<feature type="compositionally biased region" description="Basic residues" evidence="5">
    <location>
        <begin position="79"/>
        <end position="89"/>
    </location>
</feature>
<feature type="region of interest" description="Disordered" evidence="5">
    <location>
        <begin position="2020"/>
        <end position="2077"/>
    </location>
</feature>
<reference evidence="8" key="1">
    <citation type="submission" date="2022-06" db="EMBL/GenBank/DDBJ databases">
        <authorList>
            <person name="Berger JAMES D."/>
            <person name="Berger JAMES D."/>
        </authorList>
    </citation>
    <scope>NUCLEOTIDE SEQUENCE [LARGE SCALE GENOMIC DNA]</scope>
</reference>
<dbReference type="PANTHER" id="PTHR10529">
    <property type="entry name" value="AP COMPLEX SUBUNIT MU"/>
    <property type="match status" value="1"/>
</dbReference>
<feature type="region of interest" description="Disordered" evidence="5">
    <location>
        <begin position="1169"/>
        <end position="1205"/>
    </location>
</feature>
<dbReference type="PROSITE" id="PS51070">
    <property type="entry name" value="SHD"/>
    <property type="match status" value="1"/>
</dbReference>
<feature type="compositionally biased region" description="Polar residues" evidence="5">
    <location>
        <begin position="311"/>
        <end position="326"/>
    </location>
</feature>
<feature type="compositionally biased region" description="Polar residues" evidence="5">
    <location>
        <begin position="1119"/>
        <end position="1130"/>
    </location>
</feature>
<dbReference type="InterPro" id="IPR012320">
    <property type="entry name" value="SHD_dom"/>
</dbReference>
<reference evidence="9" key="2">
    <citation type="submission" date="2023-11" db="UniProtKB">
        <authorList>
            <consortium name="WormBaseParasite"/>
        </authorList>
    </citation>
    <scope>IDENTIFICATION</scope>
</reference>
<dbReference type="InterPro" id="IPR036168">
    <property type="entry name" value="AP2_Mu_C_sf"/>
</dbReference>
<name>A0AA85K2F4_TRIRE</name>
<feature type="domain" description="MHD" evidence="7">
    <location>
        <begin position="1666"/>
        <end position="1985"/>
    </location>
</feature>
<feature type="domain" description="SHD" evidence="6">
    <location>
        <begin position="1508"/>
        <end position="1662"/>
    </location>
</feature>
<feature type="region of interest" description="Disordered" evidence="5">
    <location>
        <begin position="1336"/>
        <end position="1392"/>
    </location>
</feature>
<comment type="similarity">
    <text evidence="2">Belongs to the Stoned B family.</text>
</comment>
<feature type="compositionally biased region" description="Low complexity" evidence="5">
    <location>
        <begin position="2023"/>
        <end position="2034"/>
    </location>
</feature>
<feature type="compositionally biased region" description="Polar residues" evidence="5">
    <location>
        <begin position="500"/>
        <end position="509"/>
    </location>
</feature>
<evidence type="ECO:0000256" key="3">
    <source>
        <dbReference type="ARBA" id="ARBA00022490"/>
    </source>
</evidence>
<feature type="region of interest" description="Disordered" evidence="5">
    <location>
        <begin position="1434"/>
        <end position="1512"/>
    </location>
</feature>
<dbReference type="WBParaSite" id="TREG1_50590.1">
    <property type="protein sequence ID" value="TREG1_50590.1"/>
    <property type="gene ID" value="TREG1_50590"/>
</dbReference>
<feature type="region of interest" description="Disordered" evidence="5">
    <location>
        <begin position="1"/>
        <end position="115"/>
    </location>
</feature>
<feature type="compositionally biased region" description="Acidic residues" evidence="5">
    <location>
        <begin position="295"/>
        <end position="308"/>
    </location>
</feature>
<organism evidence="8 9">
    <name type="scientific">Trichobilharzia regenti</name>
    <name type="common">Nasal bird schistosome</name>
    <dbReference type="NCBI Taxonomy" id="157069"/>
    <lineage>
        <taxon>Eukaryota</taxon>
        <taxon>Metazoa</taxon>
        <taxon>Spiralia</taxon>
        <taxon>Lophotrochozoa</taxon>
        <taxon>Platyhelminthes</taxon>
        <taxon>Trematoda</taxon>
        <taxon>Digenea</taxon>
        <taxon>Strigeidida</taxon>
        <taxon>Schistosomatoidea</taxon>
        <taxon>Schistosomatidae</taxon>
        <taxon>Trichobilharzia</taxon>
    </lineage>
</organism>
<dbReference type="Gene3D" id="2.60.40.1170">
    <property type="entry name" value="Mu homology domain, subdomain B"/>
    <property type="match status" value="2"/>
</dbReference>
<dbReference type="InterPro" id="IPR050431">
    <property type="entry name" value="Adaptor_comp_med_subunit"/>
</dbReference>
<evidence type="ECO:0000259" key="6">
    <source>
        <dbReference type="PROSITE" id="PS51070"/>
    </source>
</evidence>
<keyword evidence="8" id="KW-1185">Reference proteome</keyword>
<dbReference type="SUPFAM" id="SSF49447">
    <property type="entry name" value="Second domain of Mu2 adaptin subunit (ap50) of ap2 adaptor"/>
    <property type="match status" value="1"/>
</dbReference>
<feature type="region of interest" description="Disordered" evidence="5">
    <location>
        <begin position="1117"/>
        <end position="1143"/>
    </location>
</feature>
<evidence type="ECO:0000256" key="2">
    <source>
        <dbReference type="ARBA" id="ARBA00005579"/>
    </source>
</evidence>
<protein>
    <recommendedName>
        <fullName evidence="10">MHD domain-containing protein</fullName>
    </recommendedName>
</protein>
<evidence type="ECO:0000313" key="9">
    <source>
        <dbReference type="WBParaSite" id="TREG1_50590.1"/>
    </source>
</evidence>
<dbReference type="Proteomes" id="UP000050795">
    <property type="component" value="Unassembled WGS sequence"/>
</dbReference>
<comment type="subcellular location">
    <subcellularLocation>
        <location evidence="1">Cytoplasm</location>
    </subcellularLocation>
</comment>
<evidence type="ECO:0000259" key="7">
    <source>
        <dbReference type="PROSITE" id="PS51072"/>
    </source>
</evidence>
<feature type="region of interest" description="Disordered" evidence="5">
    <location>
        <begin position="277"/>
        <end position="338"/>
    </location>
</feature>
<proteinExistence type="inferred from homology"/>
<feature type="compositionally biased region" description="Polar residues" evidence="5">
    <location>
        <begin position="2040"/>
        <end position="2056"/>
    </location>
</feature>
<evidence type="ECO:0000256" key="4">
    <source>
        <dbReference type="ARBA" id="ARBA00022583"/>
    </source>
</evidence>
<accession>A0AA85K2F4</accession>
<feature type="compositionally biased region" description="Low complexity" evidence="5">
    <location>
        <begin position="2059"/>
        <end position="2070"/>
    </location>
</feature>
<feature type="compositionally biased region" description="Basic and acidic residues" evidence="5">
    <location>
        <begin position="1469"/>
        <end position="1480"/>
    </location>
</feature>
<evidence type="ECO:0000256" key="5">
    <source>
        <dbReference type="SAM" id="MobiDB-lite"/>
    </source>
</evidence>
<evidence type="ECO:0000313" key="8">
    <source>
        <dbReference type="Proteomes" id="UP000050795"/>
    </source>
</evidence>
<feature type="region of interest" description="Disordered" evidence="5">
    <location>
        <begin position="454"/>
        <end position="536"/>
    </location>
</feature>
<keyword evidence="4" id="KW-0254">Endocytosis</keyword>
<feature type="compositionally biased region" description="Basic and acidic residues" evidence="5">
    <location>
        <begin position="1178"/>
        <end position="1193"/>
    </location>
</feature>
<evidence type="ECO:0000256" key="1">
    <source>
        <dbReference type="ARBA" id="ARBA00004496"/>
    </source>
</evidence>
<dbReference type="Pfam" id="PF00928">
    <property type="entry name" value="Adap_comp_sub"/>
    <property type="match status" value="1"/>
</dbReference>
<sequence length="2077" mass="235512">MSFRFNPIAFISRRSSKTKTKARSESADQASLSYNEDEDDGEFQSPVVKARLKRSKKTSSEQDPKSSSSIRAQVLASLRRTRSPRRKSRQQSSRAISVPPIDIQNNGVGTTITTPTSTADSYKAVGVDSSKSEVQQLQPEQYVSDMESDYHHKFNQSFNRLSNTKQVDQKTAMPTATAITTGDEESSTPVGVHSQSIEDIHIQSNDNYYVANDDDNNNVMKQTSLEFNAQDSVDLHYDTEDEEMAESENVNYEDFYDDKSVTKLAVEYEIDYPVIEHSDDELEFTAETPKQLSPDDSETEHDTEEQDSDSTKSIQSSLDRSLTSVQHSEDDGNMQWGTDQAYEDETDNQQYVYSQNDDGYYQSSYDGNQQNTVITVDSEQNAQEYKDEELQEKETTDEYVVDVDPSQDPFTFVELAASASNWDSSDVNKINNYLTTPSIIITCASTESLMKINDEHNLNPPSRPPPPSSTPSPPSGSTPKRPPPPPSLPPKEVPSRPDRPQSTTTSQPDTGKKKRKKDKLFGLVDLGPLPTDPDPNFPFRSHFEKSVLPNPKKALQRIIRGETKAERRQRKEQQELNRLLKGASDRTELPVKFESSHSKDWQEFQELTARIQSTVEESTSKIKALSSLYTVDDNSSTEQAVAGISPESQTTENWADFDNTKSTEDNWADFNQSIITTDICVELPSTETDDNWAKFDTVKDVNQDESNISNWADFENAKTADQLFDLIQTEQENNWAAFDQVEATYLVDPKVTEDFSENWADFDALRSSDKDHSGTSTADENWANFNLVETKDSLPCTQTSIFNENTESKDTYNLFNSCEQSDAISEDVSRHSQEKTFEGIDHSEHEDSFEDLFATRIVKDHSDLVQTDSENLQELKHIQTDQNRFELDNTDSFDQQIDITQSNSPQNNSYSRAIGDVSDSYNFKETEDLFATEQLEVGIISGSNHYSVAVDNLLSFRDLNQLESSDNYFVVDRSGTTENLFGCDYPSPSSDNYIEHIINSSHTQHTNIQDTESNFQPINNSQNLVEQDSSQSNSPLPTNFRQLNSEEEYTTYKNFSSQNTSTLNFTSMEFDKVNESDDIADGKVILSNPLVETTMNDNTIDPDMHVQYEQNDDLDVNITGHSSSETSSYDGQVHTDVGENEEELKEETGIHLSGIDFATTVTASGGYDYDNDVSDTGDYDHTVHPTEKQKQQDTEESNPFSDDAFQDFSTVTSTTADSNKPYLNERKISIDDLKTIARPRVKPVRQETLSGNNPFRKRSGVDETNVMSTVITVTDDTDIPTDELTRVAAGIKLISPQNKISKMKDSFDSNNSVEDEVARDILQNVEVLQTIENINVDPDGFDPLQTIYPDSENENENSSDSNESKTLHVKINQKDKQTTNKSTVVEGEEENKATFTIQPPPQQVKATNALDLDIDTSGKDNQMTAMNGEDNEVHATEELKESPPTPPGWVDFVDDDNADHNDSSNVEAFKLDKDDIDKAFEVQWPPEGEGKEKGKAEPSYPEPPRPETPDPELDIPFHPFVNTEDTWRLWLRYPEKKTRVKQINENTNEILPEPYRSVRIEPYMQLSREKLQQYDKYGKLHVFKLNHVSYKELVGMRPEKFSIKNLQNLVSHKPKQNITLDHIPIYTEILKFGSLDQSRIRRLMPVFEDALMKIPSHKDTSLNYSREEVCCYVVDEYEGKLNVNGTIVEQKARTRVFCTAFVNGGPHIVLGLNDKWRFGREVVRRCDILPVMHDDWISIRNPEFHSCVQMEEYEKDHMLQFFPLDGCRFELLRFRVSLRGNRELPMQVKVTYTIDGRRVSMRCDLLVPGYFSASKRSGAVPCEKVEIHIPFPEEWIYHFRVEKHHKYGSVHSTLRKPGKIKGLERITQMAQSLLPPSMLEASIGVAKYEHLYKAIVWRIPRVPEKSEASFRPHLLTCNLVLAAHDTVPEWETLIPHCQVEYTMPSSTVSGATVRSISVEHTGNVEKFVKYLTKYKYTVDIDYQLGSRKEPVIKSLLDDDTPVEYEKSSEQRQANRHYEEISLDNSNNNNNNGGDDVVDDTQTSLKSNETEANQTGPTEFGDLLGLGTDFGATPEQKP</sequence>
<dbReference type="GO" id="GO:0005737">
    <property type="term" value="C:cytoplasm"/>
    <property type="evidence" value="ECO:0007669"/>
    <property type="project" value="UniProtKB-SubCell"/>
</dbReference>
<feature type="compositionally biased region" description="Pro residues" evidence="5">
    <location>
        <begin position="461"/>
        <end position="492"/>
    </location>
</feature>
<dbReference type="PROSITE" id="PS51072">
    <property type="entry name" value="MHD"/>
    <property type="match status" value="1"/>
</dbReference>
<keyword evidence="3" id="KW-0963">Cytoplasm</keyword>
<feature type="compositionally biased region" description="Basic and acidic residues" evidence="5">
    <location>
        <begin position="1362"/>
        <end position="1378"/>
    </location>
</feature>